<organism evidence="2 3">
    <name type="scientific">Collinsella tanakaei</name>
    <dbReference type="NCBI Taxonomy" id="626935"/>
    <lineage>
        <taxon>Bacteria</taxon>
        <taxon>Bacillati</taxon>
        <taxon>Actinomycetota</taxon>
        <taxon>Coriobacteriia</taxon>
        <taxon>Coriobacteriales</taxon>
        <taxon>Coriobacteriaceae</taxon>
        <taxon>Collinsella</taxon>
    </lineage>
</organism>
<evidence type="ECO:0000313" key="3">
    <source>
        <dbReference type="Proteomes" id="UP000260943"/>
    </source>
</evidence>
<accession>A0A3E4QZ22</accession>
<gene>
    <name evidence="2" type="ORF">DXC81_01360</name>
</gene>
<protein>
    <submittedName>
        <fullName evidence="2">Uncharacterized protein</fullName>
    </submittedName>
</protein>
<proteinExistence type="predicted"/>
<sequence length="87" mass="10201">MTDSDPRRNASGAFDPTAFLATKRVERERKETSALREQVRKLRQKVGKMQKVNSRLRQELSDAQDTIDLLLRRNEYLEGSMDDEEFK</sequence>
<name>A0A3E4QZ22_9ACTN</name>
<dbReference type="EMBL" id="QSRJ01000001">
    <property type="protein sequence ID" value="RGL12331.1"/>
    <property type="molecule type" value="Genomic_DNA"/>
</dbReference>
<reference evidence="2 3" key="1">
    <citation type="submission" date="2018-08" db="EMBL/GenBank/DDBJ databases">
        <title>A genome reference for cultivated species of the human gut microbiota.</title>
        <authorList>
            <person name="Zou Y."/>
            <person name="Xue W."/>
            <person name="Luo G."/>
        </authorList>
    </citation>
    <scope>NUCLEOTIDE SEQUENCE [LARGE SCALE GENOMIC DNA]</scope>
    <source>
        <strain evidence="2 3">TF08-14</strain>
    </source>
</reference>
<evidence type="ECO:0000313" key="2">
    <source>
        <dbReference type="EMBL" id="RGL12331.1"/>
    </source>
</evidence>
<dbReference type="RefSeq" id="WP_117678825.1">
    <property type="nucleotide sequence ID" value="NZ_CAJJKC010000005.1"/>
</dbReference>
<dbReference type="Proteomes" id="UP000260943">
    <property type="component" value="Unassembled WGS sequence"/>
</dbReference>
<comment type="caution">
    <text evidence="2">The sequence shown here is derived from an EMBL/GenBank/DDBJ whole genome shotgun (WGS) entry which is preliminary data.</text>
</comment>
<evidence type="ECO:0000256" key="1">
    <source>
        <dbReference type="SAM" id="Coils"/>
    </source>
</evidence>
<feature type="coiled-coil region" evidence="1">
    <location>
        <begin position="25"/>
        <end position="73"/>
    </location>
</feature>
<keyword evidence="1" id="KW-0175">Coiled coil</keyword>
<dbReference type="AlphaFoldDB" id="A0A3E4QZ22"/>